<proteinExistence type="predicted"/>
<feature type="transmembrane region" description="Helical" evidence="7">
    <location>
        <begin position="452"/>
        <end position="470"/>
    </location>
</feature>
<keyword evidence="5 7" id="KW-0472">Membrane</keyword>
<evidence type="ECO:0000259" key="8">
    <source>
        <dbReference type="PROSITE" id="PS50850"/>
    </source>
</evidence>
<dbReference type="InterPro" id="IPR011701">
    <property type="entry name" value="MFS"/>
</dbReference>
<feature type="transmembrane region" description="Helical" evidence="7">
    <location>
        <begin position="196"/>
        <end position="219"/>
    </location>
</feature>
<dbReference type="SUPFAM" id="SSF103473">
    <property type="entry name" value="MFS general substrate transporter"/>
    <property type="match status" value="1"/>
</dbReference>
<dbReference type="PANTHER" id="PTHR23504">
    <property type="entry name" value="MAJOR FACILITATOR SUPERFAMILY DOMAIN-CONTAINING PROTEIN 10"/>
    <property type="match status" value="1"/>
</dbReference>
<feature type="transmembrane region" description="Helical" evidence="7">
    <location>
        <begin position="275"/>
        <end position="296"/>
    </location>
</feature>
<evidence type="ECO:0000256" key="6">
    <source>
        <dbReference type="SAM" id="MobiDB-lite"/>
    </source>
</evidence>
<feature type="transmembrane region" description="Helical" evidence="7">
    <location>
        <begin position="64"/>
        <end position="86"/>
    </location>
</feature>
<keyword evidence="2" id="KW-0813">Transport</keyword>
<dbReference type="OrthoDB" id="419616at2759"/>
<dbReference type="Proteomes" id="UP000242474">
    <property type="component" value="Unassembled WGS sequence"/>
</dbReference>
<dbReference type="PANTHER" id="PTHR23504:SF15">
    <property type="entry name" value="MAJOR FACILITATOR SUPERFAMILY (MFS) PROFILE DOMAIN-CONTAINING PROTEIN"/>
    <property type="match status" value="1"/>
</dbReference>
<keyword evidence="10" id="KW-1185">Reference proteome</keyword>
<keyword evidence="4 7" id="KW-1133">Transmembrane helix</keyword>
<dbReference type="InterPro" id="IPR036259">
    <property type="entry name" value="MFS_trans_sf"/>
</dbReference>
<dbReference type="Gene3D" id="1.20.1250.20">
    <property type="entry name" value="MFS general substrate transporter like domains"/>
    <property type="match status" value="1"/>
</dbReference>
<feature type="domain" description="Major facilitator superfamily (MFS) profile" evidence="8">
    <location>
        <begin position="26"/>
        <end position="477"/>
    </location>
</feature>
<feature type="compositionally biased region" description="Basic and acidic residues" evidence="6">
    <location>
        <begin position="8"/>
        <end position="20"/>
    </location>
</feature>
<comment type="subcellular location">
    <subcellularLocation>
        <location evidence="1">Membrane</location>
        <topology evidence="1">Multi-pass membrane protein</topology>
    </subcellularLocation>
</comment>
<dbReference type="Pfam" id="PF07690">
    <property type="entry name" value="MFS_1"/>
    <property type="match status" value="1"/>
</dbReference>
<feature type="transmembrane region" description="Helical" evidence="7">
    <location>
        <begin position="156"/>
        <end position="176"/>
    </location>
</feature>
<dbReference type="GO" id="GO:0016020">
    <property type="term" value="C:membrane"/>
    <property type="evidence" value="ECO:0007669"/>
    <property type="project" value="UniProtKB-SubCell"/>
</dbReference>
<evidence type="ECO:0000256" key="7">
    <source>
        <dbReference type="SAM" id="Phobius"/>
    </source>
</evidence>
<dbReference type="PROSITE" id="PS50850">
    <property type="entry name" value="MFS"/>
    <property type="match status" value="1"/>
</dbReference>
<feature type="transmembrane region" description="Helical" evidence="7">
    <location>
        <begin position="308"/>
        <end position="327"/>
    </location>
</feature>
<evidence type="ECO:0000256" key="3">
    <source>
        <dbReference type="ARBA" id="ARBA00022692"/>
    </source>
</evidence>
<dbReference type="AlphaFoldDB" id="A0A2G5B6G7"/>
<dbReference type="GO" id="GO:0022857">
    <property type="term" value="F:transmembrane transporter activity"/>
    <property type="evidence" value="ECO:0007669"/>
    <property type="project" value="InterPro"/>
</dbReference>
<evidence type="ECO:0000313" key="9">
    <source>
        <dbReference type="EMBL" id="PIA14616.1"/>
    </source>
</evidence>
<evidence type="ECO:0000256" key="4">
    <source>
        <dbReference type="ARBA" id="ARBA00022989"/>
    </source>
</evidence>
<protein>
    <submittedName>
        <fullName evidence="9">MFS general substrate transporter</fullName>
    </submittedName>
</protein>
<feature type="region of interest" description="Disordered" evidence="6">
    <location>
        <begin position="1"/>
        <end position="20"/>
    </location>
</feature>
<dbReference type="InterPro" id="IPR020846">
    <property type="entry name" value="MFS_dom"/>
</dbReference>
<evidence type="ECO:0000256" key="5">
    <source>
        <dbReference type="ARBA" id="ARBA00023136"/>
    </source>
</evidence>
<sequence>MTHASRTRNTENARDPKKETPLPWGQLSALLAVRLAEPVTYTLILPFVYEMVKNFEVVKSPKEVSIYAGILLMSYSFCEAATTIHWGTLSDRIGRRPTILISLIGDLATFVLFGLSKSFKWALVTRSLNGCFAGNSAVARSAIAEMADDSNRPRMMALLPLIWNVGAAGGAAIGGLLSDPTNKYPQIFGNFKVFRIFPYLLPCMVGSVATAVGLIAGLLKLKETLVTDQPISESEIIDEGELTEISPLVTGSQFGETKPNQESILSLLTPISKRVLLTNALMCLVIAMSDQVYPIFAATEPSDGGLGFGTRGVGFSLIVSGIAVIYLQLSAYPQLEKNYGALQCYQAGLKIMTPTFIFFQPETWLNYAGFEYCILWISLIILLLVRITGNVLAFTSVNLLVANVTPSKSKLGAMNGLQQMCITCVRIIGPLLSGSLWSWSIKHTMPYPFNSHLAWVTCGLLMLLSWQVSLRLPSSVNIFAPGQSR</sequence>
<name>A0A2G5B6G7_COERN</name>
<feature type="transmembrane region" description="Helical" evidence="7">
    <location>
        <begin position="374"/>
        <end position="401"/>
    </location>
</feature>
<gene>
    <name evidence="9" type="ORF">COEREDRAFT_46577</name>
</gene>
<evidence type="ECO:0000313" key="10">
    <source>
        <dbReference type="Proteomes" id="UP000242474"/>
    </source>
</evidence>
<feature type="transmembrane region" description="Helical" evidence="7">
    <location>
        <begin position="98"/>
        <end position="116"/>
    </location>
</feature>
<dbReference type="EMBL" id="KZ303515">
    <property type="protein sequence ID" value="PIA14616.1"/>
    <property type="molecule type" value="Genomic_DNA"/>
</dbReference>
<organism evidence="9 10">
    <name type="scientific">Coemansia reversa (strain ATCC 12441 / NRRL 1564)</name>
    <dbReference type="NCBI Taxonomy" id="763665"/>
    <lineage>
        <taxon>Eukaryota</taxon>
        <taxon>Fungi</taxon>
        <taxon>Fungi incertae sedis</taxon>
        <taxon>Zoopagomycota</taxon>
        <taxon>Kickxellomycotina</taxon>
        <taxon>Kickxellomycetes</taxon>
        <taxon>Kickxellales</taxon>
        <taxon>Kickxellaceae</taxon>
        <taxon>Coemansia</taxon>
    </lineage>
</organism>
<keyword evidence="3 7" id="KW-0812">Transmembrane</keyword>
<feature type="transmembrane region" description="Helical" evidence="7">
    <location>
        <begin position="421"/>
        <end position="440"/>
    </location>
</feature>
<reference evidence="9 10" key="1">
    <citation type="journal article" date="2015" name="Genome Biol. Evol.">
        <title>Phylogenomic analyses indicate that early fungi evolved digesting cell walls of algal ancestors of land plants.</title>
        <authorList>
            <person name="Chang Y."/>
            <person name="Wang S."/>
            <person name="Sekimoto S."/>
            <person name="Aerts A.L."/>
            <person name="Choi C."/>
            <person name="Clum A."/>
            <person name="LaButti K.M."/>
            <person name="Lindquist E.A."/>
            <person name="Yee Ngan C."/>
            <person name="Ohm R.A."/>
            <person name="Salamov A.A."/>
            <person name="Grigoriev I.V."/>
            <person name="Spatafora J.W."/>
            <person name="Berbee M.L."/>
        </authorList>
    </citation>
    <scope>NUCLEOTIDE SEQUENCE [LARGE SCALE GENOMIC DNA]</scope>
    <source>
        <strain evidence="9 10">NRRL 1564</strain>
    </source>
</reference>
<accession>A0A2G5B6G7</accession>
<evidence type="ECO:0000256" key="1">
    <source>
        <dbReference type="ARBA" id="ARBA00004141"/>
    </source>
</evidence>
<evidence type="ECO:0000256" key="2">
    <source>
        <dbReference type="ARBA" id="ARBA00022448"/>
    </source>
</evidence>